<sequence>MTEIKRKGLFSKIESRIDAIVLVEETTIGFFFVAGLQAILSIWQGLPVLVDAAIFALSSLFIRQFQSRVAAITLTLYAAVSVALAATNTAGAYFGGNNNIFLSAILLWASIRAAEATIKLHGKFAIPENPKK</sequence>
<dbReference type="RefSeq" id="WP_011744075.1">
    <property type="nucleotide sequence ID" value="NC_008639.1"/>
</dbReference>
<proteinExistence type="predicted"/>
<organism evidence="2 3">
    <name type="scientific">Chlorobium phaeobacteroides (strain DSM 266 / SMG 266 / 2430)</name>
    <dbReference type="NCBI Taxonomy" id="290317"/>
    <lineage>
        <taxon>Bacteria</taxon>
        <taxon>Pseudomonadati</taxon>
        <taxon>Chlorobiota</taxon>
        <taxon>Chlorobiia</taxon>
        <taxon>Chlorobiales</taxon>
        <taxon>Chlorobiaceae</taxon>
        <taxon>Chlorobium/Pelodictyon group</taxon>
        <taxon>Chlorobium</taxon>
    </lineage>
</organism>
<dbReference type="EMBL" id="CP000492">
    <property type="protein sequence ID" value="ABL64235.1"/>
    <property type="molecule type" value="Genomic_DNA"/>
</dbReference>
<keyword evidence="1" id="KW-0812">Transmembrane</keyword>
<keyword evidence="1" id="KW-1133">Transmembrane helix</keyword>
<dbReference type="Proteomes" id="UP000008701">
    <property type="component" value="Chromosome"/>
</dbReference>
<evidence type="ECO:0000256" key="1">
    <source>
        <dbReference type="SAM" id="Phobius"/>
    </source>
</evidence>
<keyword evidence="3" id="KW-1185">Reference proteome</keyword>
<name>A1BCV8_CHLPD</name>
<dbReference type="STRING" id="290317.Cpha266_0168"/>
<reference evidence="2 3" key="1">
    <citation type="submission" date="2006-12" db="EMBL/GenBank/DDBJ databases">
        <title>Complete sequence of Chlorobium phaeobacteroides DSM 266.</title>
        <authorList>
            <consortium name="US DOE Joint Genome Institute"/>
            <person name="Copeland A."/>
            <person name="Lucas S."/>
            <person name="Lapidus A."/>
            <person name="Barry K."/>
            <person name="Detter J.C."/>
            <person name="Glavina del Rio T."/>
            <person name="Hammon N."/>
            <person name="Israni S."/>
            <person name="Pitluck S."/>
            <person name="Goltsman E."/>
            <person name="Schmutz J."/>
            <person name="Larimer F."/>
            <person name="Land M."/>
            <person name="Hauser L."/>
            <person name="Mikhailova N."/>
            <person name="Li T."/>
            <person name="Overmann J."/>
            <person name="Bryant D.A."/>
            <person name="Richardson P."/>
        </authorList>
    </citation>
    <scope>NUCLEOTIDE SEQUENCE [LARGE SCALE GENOMIC DNA]</scope>
    <source>
        <strain evidence="2 3">DSM 266</strain>
    </source>
</reference>
<evidence type="ECO:0000313" key="2">
    <source>
        <dbReference type="EMBL" id="ABL64235.1"/>
    </source>
</evidence>
<dbReference type="AlphaFoldDB" id="A1BCV8"/>
<accession>A1BCV8</accession>
<keyword evidence="1" id="KW-0472">Membrane</keyword>
<evidence type="ECO:0000313" key="3">
    <source>
        <dbReference type="Proteomes" id="UP000008701"/>
    </source>
</evidence>
<feature type="transmembrane region" description="Helical" evidence="1">
    <location>
        <begin position="74"/>
        <end position="94"/>
    </location>
</feature>
<dbReference type="HOGENOM" id="CLU_1913349_0_0_10"/>
<dbReference type="KEGG" id="cph:Cpha266_0168"/>
<dbReference type="OrthoDB" id="9942286at2"/>
<protein>
    <submittedName>
        <fullName evidence="2">Uncharacterized protein</fullName>
    </submittedName>
</protein>
<gene>
    <name evidence="2" type="ordered locus">Cpha266_0168</name>
</gene>
<feature type="transmembrane region" description="Helical" evidence="1">
    <location>
        <begin position="46"/>
        <end position="62"/>
    </location>
</feature>